<dbReference type="Proteomes" id="UP000321570">
    <property type="component" value="Unassembled WGS sequence"/>
</dbReference>
<sequence length="67" mass="7926">MVLYFRMTSKEREPDNSLWRNGQRDCLQGQRSRILCTSVYASSEWIGHLQWLSVANRGEVVEIEFFT</sequence>
<proteinExistence type="predicted"/>
<name>A0A564Y5E3_HYMDI</name>
<gene>
    <name evidence="1" type="ORF">WMSIL1_LOCUS3265</name>
</gene>
<dbReference type="EMBL" id="CABIJS010000089">
    <property type="protein sequence ID" value="VUZ42512.1"/>
    <property type="molecule type" value="Genomic_DNA"/>
</dbReference>
<evidence type="ECO:0000313" key="1">
    <source>
        <dbReference type="EMBL" id="VUZ42512.1"/>
    </source>
</evidence>
<reference evidence="1 2" key="1">
    <citation type="submission" date="2019-07" db="EMBL/GenBank/DDBJ databases">
        <authorList>
            <person name="Jastrzebski P J."/>
            <person name="Paukszto L."/>
            <person name="Jastrzebski P J."/>
        </authorList>
    </citation>
    <scope>NUCLEOTIDE SEQUENCE [LARGE SCALE GENOMIC DNA]</scope>
    <source>
        <strain evidence="1 2">WMS-il1</strain>
    </source>
</reference>
<dbReference type="AlphaFoldDB" id="A0A564Y5E3"/>
<evidence type="ECO:0000313" key="2">
    <source>
        <dbReference type="Proteomes" id="UP000321570"/>
    </source>
</evidence>
<keyword evidence="2" id="KW-1185">Reference proteome</keyword>
<accession>A0A564Y5E3</accession>
<protein>
    <submittedName>
        <fullName evidence="1">Uncharacterized protein</fullName>
    </submittedName>
</protein>
<organism evidence="1 2">
    <name type="scientific">Hymenolepis diminuta</name>
    <name type="common">Rat tapeworm</name>
    <dbReference type="NCBI Taxonomy" id="6216"/>
    <lineage>
        <taxon>Eukaryota</taxon>
        <taxon>Metazoa</taxon>
        <taxon>Spiralia</taxon>
        <taxon>Lophotrochozoa</taxon>
        <taxon>Platyhelminthes</taxon>
        <taxon>Cestoda</taxon>
        <taxon>Eucestoda</taxon>
        <taxon>Cyclophyllidea</taxon>
        <taxon>Hymenolepididae</taxon>
        <taxon>Hymenolepis</taxon>
    </lineage>
</organism>